<dbReference type="CTD" id="25961"/>
<dbReference type="Gene3D" id="3.90.79.10">
    <property type="entry name" value="Nucleoside Triphosphate Pyrophosphohydrolase"/>
    <property type="match status" value="1"/>
</dbReference>
<evidence type="ECO:0000259" key="10">
    <source>
        <dbReference type="PROSITE" id="PS51462"/>
    </source>
</evidence>
<dbReference type="EC" id="3.6.1.22" evidence="2"/>
<dbReference type="PROSITE" id="PS00893">
    <property type="entry name" value="NUDIX_BOX"/>
    <property type="match status" value="1"/>
</dbReference>
<proteinExistence type="predicted"/>
<keyword evidence="11" id="KW-1185">Reference proteome</keyword>
<dbReference type="InterPro" id="IPR015797">
    <property type="entry name" value="NUDIX_hydrolase-like_dom_sf"/>
</dbReference>
<comment type="catalytic activity">
    <reaction evidence="7">
        <text>NADPH + H2O = reduced beta-nicotinamide D-ribonucleotide + adenosine 2',5'-bisphosphate + 2 H(+)</text>
        <dbReference type="Rhea" id="RHEA:60820"/>
        <dbReference type="ChEBI" id="CHEBI:15377"/>
        <dbReference type="ChEBI" id="CHEBI:15378"/>
        <dbReference type="ChEBI" id="CHEBI:57783"/>
        <dbReference type="ChEBI" id="CHEBI:90832"/>
        <dbReference type="ChEBI" id="CHEBI:194156"/>
    </reaction>
    <physiologicalReaction direction="left-to-right" evidence="7">
        <dbReference type="Rhea" id="RHEA:60821"/>
    </physiologicalReaction>
</comment>
<dbReference type="NCBIfam" id="NF001299">
    <property type="entry name" value="PRK00241.1"/>
    <property type="match status" value="1"/>
</dbReference>
<comment type="catalytic activity">
    <reaction evidence="8">
        <text>NAD(+) + H2O = beta-nicotinamide D-ribonucleotide + AMP + 2 H(+)</text>
        <dbReference type="Rhea" id="RHEA:11800"/>
        <dbReference type="ChEBI" id="CHEBI:14649"/>
        <dbReference type="ChEBI" id="CHEBI:15377"/>
        <dbReference type="ChEBI" id="CHEBI:15378"/>
        <dbReference type="ChEBI" id="CHEBI:57540"/>
        <dbReference type="ChEBI" id="CHEBI:456215"/>
        <dbReference type="EC" id="3.6.1.22"/>
    </reaction>
    <physiologicalReaction direction="left-to-right" evidence="8">
        <dbReference type="Rhea" id="RHEA:11801"/>
    </physiologicalReaction>
</comment>
<evidence type="ECO:0000313" key="11">
    <source>
        <dbReference type="Proteomes" id="UP001190640"/>
    </source>
</evidence>
<accession>A0AA97JIT4</accession>
<keyword evidence="3" id="KW-0479">Metal-binding</keyword>
<feature type="domain" description="Nudix hydrolase" evidence="10">
    <location>
        <begin position="189"/>
        <end position="315"/>
    </location>
</feature>
<keyword evidence="5" id="KW-0460">Magnesium</keyword>
<dbReference type="AlphaFoldDB" id="A0AA97JIT4"/>
<evidence type="ECO:0000256" key="1">
    <source>
        <dbReference type="ARBA" id="ARBA00001946"/>
    </source>
</evidence>
<dbReference type="Pfam" id="PF09296">
    <property type="entry name" value="NUDIX-like"/>
    <property type="match status" value="1"/>
</dbReference>
<evidence type="ECO:0000256" key="4">
    <source>
        <dbReference type="ARBA" id="ARBA00022801"/>
    </source>
</evidence>
<keyword evidence="4" id="KW-0378">Hydrolase</keyword>
<sequence>MIVPVACHVAYRKVPSLCYRFCSTYIRRMRYMFELKEDDDACRQAYNAGSFFLFHNLSPFLQQKGKILLAPKINAAEVKRILVKFSQSEERMEDSMLVGCSDECTPYFALDLGSLERATIESELGGSFADLRKAFFQLEEEYATLISSAQALLRWHNNNQYCGKTGQPTKKNLAGSKRVCHSSEIIYYPQMSPVVITLVSDGSRCLLVRQESFPRGMYSALSGFCDVGETLEETVKREVAEEVGLEIESLWYSASQHWPFPNSSLMIGCHAMVCPQQSKISINRQELEAAKWFSLEEVEQALRREPKPSQERDNSLSFWVPPKQAIAHRLIQEWVKKQAVIRA</sequence>
<dbReference type="CDD" id="cd03429">
    <property type="entry name" value="NUDIX_NADH_pyrophosphatase_Nudt13"/>
    <property type="match status" value="1"/>
</dbReference>
<reference evidence="12" key="1">
    <citation type="submission" date="2025-08" db="UniProtKB">
        <authorList>
            <consortium name="RefSeq"/>
        </authorList>
    </citation>
    <scope>IDENTIFICATION</scope>
    <source>
        <tissue evidence="12">Blood</tissue>
    </source>
</reference>
<dbReference type="Pfam" id="PF00293">
    <property type="entry name" value="NUDIX"/>
    <property type="match status" value="1"/>
</dbReference>
<dbReference type="InterPro" id="IPR015376">
    <property type="entry name" value="Znr_NADH_PPase"/>
</dbReference>
<gene>
    <name evidence="12" type="primary">NUDT13</name>
</gene>
<dbReference type="GeneID" id="129332251"/>
<dbReference type="GO" id="GO:0046872">
    <property type="term" value="F:metal ion binding"/>
    <property type="evidence" value="ECO:0007669"/>
    <property type="project" value="UniProtKB-KW"/>
</dbReference>
<dbReference type="InterPro" id="IPR049734">
    <property type="entry name" value="NudC-like_C"/>
</dbReference>
<dbReference type="InterPro" id="IPR020084">
    <property type="entry name" value="NUDIX_hydrolase_CS"/>
</dbReference>
<evidence type="ECO:0000313" key="12">
    <source>
        <dbReference type="RefSeq" id="XP_054839197.1"/>
    </source>
</evidence>
<dbReference type="InterPro" id="IPR015375">
    <property type="entry name" value="NADH_PPase-like_N"/>
</dbReference>
<dbReference type="PANTHER" id="PTHR11383:SF3">
    <property type="entry name" value="NAD(P)H PYROPHOSPHATASE NUDT13, MITOCHONDRIAL"/>
    <property type="match status" value="1"/>
</dbReference>
<evidence type="ECO:0000256" key="9">
    <source>
        <dbReference type="ARBA" id="ARBA00049264"/>
    </source>
</evidence>
<dbReference type="GO" id="GO:0016787">
    <property type="term" value="F:hydrolase activity"/>
    <property type="evidence" value="ECO:0007669"/>
    <property type="project" value="UniProtKB-KW"/>
</dbReference>
<keyword evidence="6" id="KW-0520">NAD</keyword>
<dbReference type="Gene3D" id="3.90.79.20">
    <property type="match status" value="1"/>
</dbReference>
<dbReference type="PANTHER" id="PTHR11383">
    <property type="entry name" value="NUCLEOSIDE DIPHOSPHATE-LINKED MOIETY X MOTIF 13"/>
    <property type="match status" value="1"/>
</dbReference>
<dbReference type="KEGG" id="emc:129332251"/>
<evidence type="ECO:0000256" key="5">
    <source>
        <dbReference type="ARBA" id="ARBA00022842"/>
    </source>
</evidence>
<dbReference type="SUPFAM" id="SSF55811">
    <property type="entry name" value="Nudix"/>
    <property type="match status" value="1"/>
</dbReference>
<dbReference type="Pfam" id="PF09297">
    <property type="entry name" value="Zn_ribbon_NUD"/>
    <property type="match status" value="1"/>
</dbReference>
<evidence type="ECO:0000256" key="3">
    <source>
        <dbReference type="ARBA" id="ARBA00022723"/>
    </source>
</evidence>
<evidence type="ECO:0000256" key="2">
    <source>
        <dbReference type="ARBA" id="ARBA00012381"/>
    </source>
</evidence>
<comment type="cofactor">
    <cofactor evidence="1">
        <name>Mg(2+)</name>
        <dbReference type="ChEBI" id="CHEBI:18420"/>
    </cofactor>
</comment>
<comment type="catalytic activity">
    <reaction evidence="9">
        <text>NADH + H2O = reduced beta-nicotinamide D-ribonucleotide + AMP + 2 H(+)</text>
        <dbReference type="Rhea" id="RHEA:48868"/>
        <dbReference type="ChEBI" id="CHEBI:15377"/>
        <dbReference type="ChEBI" id="CHEBI:15378"/>
        <dbReference type="ChEBI" id="CHEBI:57945"/>
        <dbReference type="ChEBI" id="CHEBI:90832"/>
        <dbReference type="ChEBI" id="CHEBI:456215"/>
        <dbReference type="EC" id="3.6.1.22"/>
    </reaction>
    <physiologicalReaction direction="left-to-right" evidence="9">
        <dbReference type="Rhea" id="RHEA:48869"/>
    </physiologicalReaction>
</comment>
<evidence type="ECO:0000256" key="8">
    <source>
        <dbReference type="ARBA" id="ARBA00049196"/>
    </source>
</evidence>
<dbReference type="Proteomes" id="UP001190640">
    <property type="component" value="Chromosome 6"/>
</dbReference>
<dbReference type="PROSITE" id="PS51462">
    <property type="entry name" value="NUDIX"/>
    <property type="match status" value="1"/>
</dbReference>
<evidence type="ECO:0000256" key="7">
    <source>
        <dbReference type="ARBA" id="ARBA00047501"/>
    </source>
</evidence>
<dbReference type="InterPro" id="IPR000086">
    <property type="entry name" value="NUDIX_hydrolase_dom"/>
</dbReference>
<dbReference type="RefSeq" id="XP_054839197.1">
    <property type="nucleotide sequence ID" value="XM_054983222.1"/>
</dbReference>
<evidence type="ECO:0000256" key="6">
    <source>
        <dbReference type="ARBA" id="ARBA00023027"/>
    </source>
</evidence>
<protein>
    <recommendedName>
        <fullName evidence="2">NAD(+) diphosphatase</fullName>
        <ecNumber evidence="2">3.6.1.22</ecNumber>
    </recommendedName>
</protein>
<organism evidence="11 12">
    <name type="scientific">Eublepharis macularius</name>
    <name type="common">Leopard gecko</name>
    <name type="synonym">Cyrtodactylus macularius</name>
    <dbReference type="NCBI Taxonomy" id="481883"/>
    <lineage>
        <taxon>Eukaryota</taxon>
        <taxon>Metazoa</taxon>
        <taxon>Chordata</taxon>
        <taxon>Craniata</taxon>
        <taxon>Vertebrata</taxon>
        <taxon>Euteleostomi</taxon>
        <taxon>Lepidosauria</taxon>
        <taxon>Squamata</taxon>
        <taxon>Bifurcata</taxon>
        <taxon>Gekkota</taxon>
        <taxon>Eublepharidae</taxon>
        <taxon>Eublepharinae</taxon>
        <taxon>Eublepharis</taxon>
    </lineage>
</organism>
<name>A0AA97JIT4_EUBMA</name>